<dbReference type="PANTHER" id="PTHR11814">
    <property type="entry name" value="SULFATE TRANSPORTER"/>
    <property type="match status" value="1"/>
</dbReference>
<evidence type="ECO:0000256" key="5">
    <source>
        <dbReference type="SAM" id="Phobius"/>
    </source>
</evidence>
<reference evidence="7" key="2">
    <citation type="submission" date="2017-10" db="EMBL/GenBank/DDBJ databases">
        <title>Ladona fulva Genome sequencing and assembly.</title>
        <authorList>
            <person name="Murali S."/>
            <person name="Richards S."/>
            <person name="Bandaranaike D."/>
            <person name="Bellair M."/>
            <person name="Blankenburg K."/>
            <person name="Chao H."/>
            <person name="Dinh H."/>
            <person name="Doddapaneni H."/>
            <person name="Dugan-Rocha S."/>
            <person name="Elkadiri S."/>
            <person name="Gnanaolivu R."/>
            <person name="Hernandez B."/>
            <person name="Skinner E."/>
            <person name="Javaid M."/>
            <person name="Lee S."/>
            <person name="Li M."/>
            <person name="Ming W."/>
            <person name="Munidasa M."/>
            <person name="Muniz J."/>
            <person name="Nguyen L."/>
            <person name="Hughes D."/>
            <person name="Osuji N."/>
            <person name="Pu L.-L."/>
            <person name="Puazo M."/>
            <person name="Qu C."/>
            <person name="Quiroz J."/>
            <person name="Raj R."/>
            <person name="Weissenberger G."/>
            <person name="Xin Y."/>
            <person name="Zou X."/>
            <person name="Han Y."/>
            <person name="Worley K."/>
            <person name="Muzny D."/>
            <person name="Gibbs R."/>
        </authorList>
    </citation>
    <scope>NUCLEOTIDE SEQUENCE</scope>
    <source>
        <strain evidence="7">Sampled in the wild</strain>
    </source>
</reference>
<keyword evidence="2 5" id="KW-0812">Transmembrane</keyword>
<feature type="transmembrane region" description="Helical" evidence="5">
    <location>
        <begin position="114"/>
        <end position="134"/>
    </location>
</feature>
<evidence type="ECO:0000256" key="4">
    <source>
        <dbReference type="ARBA" id="ARBA00023136"/>
    </source>
</evidence>
<feature type="transmembrane region" description="Helical" evidence="5">
    <location>
        <begin position="20"/>
        <end position="42"/>
    </location>
</feature>
<evidence type="ECO:0000313" key="7">
    <source>
        <dbReference type="EMBL" id="KAG8239970.1"/>
    </source>
</evidence>
<dbReference type="GO" id="GO:0055085">
    <property type="term" value="P:transmembrane transport"/>
    <property type="evidence" value="ECO:0007669"/>
    <property type="project" value="InterPro"/>
</dbReference>
<dbReference type="Pfam" id="PF00916">
    <property type="entry name" value="Sulfate_transp"/>
    <property type="match status" value="1"/>
</dbReference>
<sequence length="210" mass="22781">MRVLPAPSLPAFPLVPKVLVPALVISIIAFSITISMASIFARKLNYEIDGTQELLASGVSNIFGSFFMCLPFAASLSRSLIQEDVGGKTQIASIISCLFLLLVLLWIGPFFEPLPNCVLAGIVLVSLKGMFVQIKDVFSIWHRSKMDGLVWLLTFFGVVVIDIDIGLAIGIALSILTVVMLGQKVKIFVFGNIPGTDIYLDVSRYKAVSS</sequence>
<dbReference type="InterPro" id="IPR011547">
    <property type="entry name" value="SLC26A/SulP_dom"/>
</dbReference>
<dbReference type="Proteomes" id="UP000792457">
    <property type="component" value="Unassembled WGS sequence"/>
</dbReference>
<comment type="subcellular location">
    <subcellularLocation>
        <location evidence="1">Membrane</location>
        <topology evidence="1">Multi-pass membrane protein</topology>
    </subcellularLocation>
</comment>
<gene>
    <name evidence="7" type="ORF">J437_LFUL018567</name>
</gene>
<keyword evidence="8" id="KW-1185">Reference proteome</keyword>
<proteinExistence type="predicted"/>
<comment type="caution">
    <text evidence="7">The sequence shown here is derived from an EMBL/GenBank/DDBJ whole genome shotgun (WGS) entry which is preliminary data.</text>
</comment>
<dbReference type="EMBL" id="KZ310539">
    <property type="protein sequence ID" value="KAG8239970.1"/>
    <property type="molecule type" value="Genomic_DNA"/>
</dbReference>
<dbReference type="OrthoDB" id="288203at2759"/>
<evidence type="ECO:0000256" key="3">
    <source>
        <dbReference type="ARBA" id="ARBA00022989"/>
    </source>
</evidence>
<feature type="transmembrane region" description="Helical" evidence="5">
    <location>
        <begin position="54"/>
        <end position="77"/>
    </location>
</feature>
<feature type="transmembrane region" description="Helical" evidence="5">
    <location>
        <begin position="149"/>
        <end position="182"/>
    </location>
</feature>
<evidence type="ECO:0000256" key="1">
    <source>
        <dbReference type="ARBA" id="ARBA00004141"/>
    </source>
</evidence>
<dbReference type="GO" id="GO:0016020">
    <property type="term" value="C:membrane"/>
    <property type="evidence" value="ECO:0007669"/>
    <property type="project" value="UniProtKB-SubCell"/>
</dbReference>
<accession>A0A8K0KUH8</accession>
<dbReference type="InterPro" id="IPR001902">
    <property type="entry name" value="SLC26A/SulP_fam"/>
</dbReference>
<dbReference type="AlphaFoldDB" id="A0A8K0KUH8"/>
<evidence type="ECO:0000256" key="2">
    <source>
        <dbReference type="ARBA" id="ARBA00022692"/>
    </source>
</evidence>
<evidence type="ECO:0000313" key="8">
    <source>
        <dbReference type="Proteomes" id="UP000792457"/>
    </source>
</evidence>
<feature type="transmembrane region" description="Helical" evidence="5">
    <location>
        <begin position="89"/>
        <end position="107"/>
    </location>
</feature>
<evidence type="ECO:0000259" key="6">
    <source>
        <dbReference type="Pfam" id="PF00916"/>
    </source>
</evidence>
<name>A0A8K0KUH8_LADFU</name>
<feature type="domain" description="SLC26A/SulP transporter" evidence="6">
    <location>
        <begin position="4"/>
        <end position="154"/>
    </location>
</feature>
<keyword evidence="3 5" id="KW-1133">Transmembrane helix</keyword>
<protein>
    <recommendedName>
        <fullName evidence="6">SLC26A/SulP transporter domain-containing protein</fullName>
    </recommendedName>
</protein>
<reference evidence="7" key="1">
    <citation type="submission" date="2013-04" db="EMBL/GenBank/DDBJ databases">
        <authorList>
            <person name="Qu J."/>
            <person name="Murali S.C."/>
            <person name="Bandaranaike D."/>
            <person name="Bellair M."/>
            <person name="Blankenburg K."/>
            <person name="Chao H."/>
            <person name="Dinh H."/>
            <person name="Doddapaneni H."/>
            <person name="Downs B."/>
            <person name="Dugan-Rocha S."/>
            <person name="Elkadiri S."/>
            <person name="Gnanaolivu R.D."/>
            <person name="Hernandez B."/>
            <person name="Javaid M."/>
            <person name="Jayaseelan J.C."/>
            <person name="Lee S."/>
            <person name="Li M."/>
            <person name="Ming W."/>
            <person name="Munidasa M."/>
            <person name="Muniz J."/>
            <person name="Nguyen L."/>
            <person name="Ongeri F."/>
            <person name="Osuji N."/>
            <person name="Pu L.-L."/>
            <person name="Puazo M."/>
            <person name="Qu C."/>
            <person name="Quiroz J."/>
            <person name="Raj R."/>
            <person name="Weissenberger G."/>
            <person name="Xin Y."/>
            <person name="Zou X."/>
            <person name="Han Y."/>
            <person name="Richards S."/>
            <person name="Worley K."/>
            <person name="Muzny D."/>
            <person name="Gibbs R."/>
        </authorList>
    </citation>
    <scope>NUCLEOTIDE SEQUENCE</scope>
    <source>
        <strain evidence="7">Sampled in the wild</strain>
    </source>
</reference>
<keyword evidence="4 5" id="KW-0472">Membrane</keyword>
<organism evidence="7 8">
    <name type="scientific">Ladona fulva</name>
    <name type="common">Scarce chaser dragonfly</name>
    <name type="synonym">Libellula fulva</name>
    <dbReference type="NCBI Taxonomy" id="123851"/>
    <lineage>
        <taxon>Eukaryota</taxon>
        <taxon>Metazoa</taxon>
        <taxon>Ecdysozoa</taxon>
        <taxon>Arthropoda</taxon>
        <taxon>Hexapoda</taxon>
        <taxon>Insecta</taxon>
        <taxon>Pterygota</taxon>
        <taxon>Palaeoptera</taxon>
        <taxon>Odonata</taxon>
        <taxon>Epiprocta</taxon>
        <taxon>Anisoptera</taxon>
        <taxon>Libelluloidea</taxon>
        <taxon>Libellulidae</taxon>
        <taxon>Ladona</taxon>
    </lineage>
</organism>